<proteinExistence type="predicted"/>
<keyword evidence="2" id="KW-1185">Reference proteome</keyword>
<accession>A0A7T8GYG1</accession>
<gene>
    <name evidence="1" type="ORF">FKW44_014141</name>
</gene>
<evidence type="ECO:0000313" key="2">
    <source>
        <dbReference type="Proteomes" id="UP000595437"/>
    </source>
</evidence>
<name>A0A7T8GYG1_CALRO</name>
<sequence>MIGAAARYSALSLKIPKVQNRGWNCVTELIKYVPSTSPHLATTLNVLFRQYENTKNERL</sequence>
<organism evidence="1 2">
    <name type="scientific">Caligus rogercresseyi</name>
    <name type="common">Sea louse</name>
    <dbReference type="NCBI Taxonomy" id="217165"/>
    <lineage>
        <taxon>Eukaryota</taxon>
        <taxon>Metazoa</taxon>
        <taxon>Ecdysozoa</taxon>
        <taxon>Arthropoda</taxon>
        <taxon>Crustacea</taxon>
        <taxon>Multicrustacea</taxon>
        <taxon>Hexanauplia</taxon>
        <taxon>Copepoda</taxon>
        <taxon>Siphonostomatoida</taxon>
        <taxon>Caligidae</taxon>
        <taxon>Caligus</taxon>
    </lineage>
</organism>
<protein>
    <submittedName>
        <fullName evidence="1">Uncharacterized protein</fullName>
    </submittedName>
</protein>
<dbReference type="Proteomes" id="UP000595437">
    <property type="component" value="Chromosome 9"/>
</dbReference>
<reference evidence="2" key="1">
    <citation type="submission" date="2021-01" db="EMBL/GenBank/DDBJ databases">
        <title>Caligus Genome Assembly.</title>
        <authorList>
            <person name="Gallardo-Escarate C."/>
        </authorList>
    </citation>
    <scope>NUCLEOTIDE SEQUENCE [LARGE SCALE GENOMIC DNA]</scope>
</reference>
<evidence type="ECO:0000313" key="1">
    <source>
        <dbReference type="EMBL" id="QQP40175.1"/>
    </source>
</evidence>
<dbReference type="EMBL" id="CP045898">
    <property type="protein sequence ID" value="QQP40175.1"/>
    <property type="molecule type" value="Genomic_DNA"/>
</dbReference>
<dbReference type="AlphaFoldDB" id="A0A7T8GYG1"/>